<proteinExistence type="predicted"/>
<dbReference type="PROSITE" id="PS00858">
    <property type="entry name" value="PREPHENATE_DEHYDR_2"/>
    <property type="match status" value="1"/>
</dbReference>
<feature type="domain" description="Prephenate dehydratase" evidence="8">
    <location>
        <begin position="2"/>
        <end position="181"/>
    </location>
</feature>
<evidence type="ECO:0000259" key="9">
    <source>
        <dbReference type="PROSITE" id="PS51671"/>
    </source>
</evidence>
<dbReference type="Proteomes" id="UP000033048">
    <property type="component" value="Chromosome"/>
</dbReference>
<dbReference type="SUPFAM" id="SSF53850">
    <property type="entry name" value="Periplasmic binding protein-like II"/>
    <property type="match status" value="1"/>
</dbReference>
<keyword evidence="11" id="KW-1185">Reference proteome</keyword>
<keyword evidence="5" id="KW-0584">Phenylalanine biosynthesis</keyword>
<accession>A0A0E3SQM2</accession>
<dbReference type="InterPro" id="IPR002912">
    <property type="entry name" value="ACT_dom"/>
</dbReference>
<dbReference type="AlphaFoldDB" id="A0A0E3SQM2"/>
<comment type="catalytic activity">
    <reaction evidence="7">
        <text>prephenate + H(+) = 3-phenylpyruvate + CO2 + H2O</text>
        <dbReference type="Rhea" id="RHEA:21648"/>
        <dbReference type="ChEBI" id="CHEBI:15377"/>
        <dbReference type="ChEBI" id="CHEBI:15378"/>
        <dbReference type="ChEBI" id="CHEBI:16526"/>
        <dbReference type="ChEBI" id="CHEBI:18005"/>
        <dbReference type="ChEBI" id="CHEBI:29934"/>
        <dbReference type="EC" id="4.2.1.51"/>
    </reaction>
</comment>
<dbReference type="PIRSF" id="PIRSF001500">
    <property type="entry name" value="Chor_mut_pdt_Ppr"/>
    <property type="match status" value="1"/>
</dbReference>
<keyword evidence="6 10" id="KW-0456">Lyase</keyword>
<evidence type="ECO:0000313" key="10">
    <source>
        <dbReference type="EMBL" id="AKB84991.1"/>
    </source>
</evidence>
<evidence type="ECO:0000256" key="4">
    <source>
        <dbReference type="ARBA" id="ARBA00023141"/>
    </source>
</evidence>
<dbReference type="Pfam" id="PF00800">
    <property type="entry name" value="PDT"/>
    <property type="match status" value="1"/>
</dbReference>
<gene>
    <name evidence="10" type="ORF">MCMEM_0938</name>
</gene>
<dbReference type="InterPro" id="IPR008242">
    <property type="entry name" value="Chor_mutase/pphenate_deHydtase"/>
</dbReference>
<dbReference type="UniPathway" id="UPA00121">
    <property type="reaction ID" value="UER00345"/>
</dbReference>
<dbReference type="EMBL" id="CP009518">
    <property type="protein sequence ID" value="AKB84991.1"/>
    <property type="molecule type" value="Genomic_DNA"/>
</dbReference>
<dbReference type="PATRIC" id="fig|1434104.5.peg.1017"/>
<evidence type="ECO:0000256" key="7">
    <source>
        <dbReference type="ARBA" id="ARBA00047848"/>
    </source>
</evidence>
<dbReference type="PANTHER" id="PTHR21022">
    <property type="entry name" value="PREPHENATE DEHYDRATASE P PROTEIN"/>
    <property type="match status" value="1"/>
</dbReference>
<evidence type="ECO:0000256" key="1">
    <source>
        <dbReference type="ARBA" id="ARBA00004741"/>
    </source>
</evidence>
<evidence type="ECO:0000256" key="3">
    <source>
        <dbReference type="ARBA" id="ARBA00022605"/>
    </source>
</evidence>
<dbReference type="GO" id="GO:0004664">
    <property type="term" value="F:prephenate dehydratase activity"/>
    <property type="evidence" value="ECO:0007669"/>
    <property type="project" value="UniProtKB-EC"/>
</dbReference>
<dbReference type="HOGENOM" id="CLU_035008_0_2_2"/>
<dbReference type="EC" id="4.2.1.51" evidence="2"/>
<dbReference type="GO" id="GO:0009094">
    <property type="term" value="P:L-phenylalanine biosynthetic process"/>
    <property type="evidence" value="ECO:0007669"/>
    <property type="project" value="UniProtKB-UniPathway"/>
</dbReference>
<dbReference type="STRING" id="1434104.MCMEM_0938"/>
<dbReference type="FunFam" id="3.40.190.10:FF:000034">
    <property type="entry name" value="Chorismate mutase/prephenate dehydratase"/>
    <property type="match status" value="1"/>
</dbReference>
<dbReference type="SUPFAM" id="SSF55021">
    <property type="entry name" value="ACT-like"/>
    <property type="match status" value="1"/>
</dbReference>
<dbReference type="PANTHER" id="PTHR21022:SF19">
    <property type="entry name" value="PREPHENATE DEHYDRATASE-RELATED"/>
    <property type="match status" value="1"/>
</dbReference>
<dbReference type="KEGG" id="mmet:MCMEM_0938"/>
<evidence type="ECO:0000313" key="11">
    <source>
        <dbReference type="Proteomes" id="UP000033048"/>
    </source>
</evidence>
<dbReference type="Gene3D" id="3.40.190.10">
    <property type="entry name" value="Periplasmic binding protein-like II"/>
    <property type="match status" value="2"/>
</dbReference>
<dbReference type="FunFam" id="3.30.70.260:FF:000012">
    <property type="entry name" value="Prephenate dehydratase"/>
    <property type="match status" value="1"/>
</dbReference>
<comment type="pathway">
    <text evidence="1">Amino-acid biosynthesis; L-phenylalanine biosynthesis; phenylpyruvate from prephenate: step 1/1.</text>
</comment>
<evidence type="ECO:0000256" key="5">
    <source>
        <dbReference type="ARBA" id="ARBA00023222"/>
    </source>
</evidence>
<dbReference type="Gene3D" id="3.30.70.260">
    <property type="match status" value="1"/>
</dbReference>
<keyword evidence="3" id="KW-0028">Amino-acid biosynthesis</keyword>
<dbReference type="RefSeq" id="WP_048205133.1">
    <property type="nucleotide sequence ID" value="NZ_CP009518.1"/>
</dbReference>
<dbReference type="GeneID" id="24893463"/>
<sequence>MIVGVLGPAGSYSDKAAKGWIEKQGISDSSSLLYYDDISDTFSAVIEGKTEIGIVPIENSIEGSVGITLDLLLDSDVTIIGEVVVPIEHCLLSRGKMDDIRVILSHPQALAQCRQFIRTHFRNVEIRTTGSTSHAAKLANEFEEMAAIASKESAKAYGLNILMPNIQDRKQNHTRFIAIRKTDNETGETNTEDACTHKTSVIAYIGNDKAGSLYELLGEFAKRGINLTRIESRPSKRSLGDYLFYIDLEGSTSDAIIKDALYHIESRVSMLKVLGSYNGYQLDS</sequence>
<evidence type="ECO:0000259" key="8">
    <source>
        <dbReference type="PROSITE" id="PS51171"/>
    </source>
</evidence>
<dbReference type="PROSITE" id="PS51671">
    <property type="entry name" value="ACT"/>
    <property type="match status" value="1"/>
</dbReference>
<organism evidence="10 11">
    <name type="scientific">Methanococcoides methylutens MM1</name>
    <dbReference type="NCBI Taxonomy" id="1434104"/>
    <lineage>
        <taxon>Archaea</taxon>
        <taxon>Methanobacteriati</taxon>
        <taxon>Methanobacteriota</taxon>
        <taxon>Stenosarchaea group</taxon>
        <taxon>Methanomicrobia</taxon>
        <taxon>Methanosarcinales</taxon>
        <taxon>Methanosarcinaceae</taxon>
        <taxon>Methanococcoides</taxon>
    </lineage>
</organism>
<dbReference type="Pfam" id="PF01842">
    <property type="entry name" value="ACT"/>
    <property type="match status" value="1"/>
</dbReference>
<evidence type="ECO:0000256" key="6">
    <source>
        <dbReference type="ARBA" id="ARBA00023239"/>
    </source>
</evidence>
<dbReference type="GO" id="GO:0005737">
    <property type="term" value="C:cytoplasm"/>
    <property type="evidence" value="ECO:0007669"/>
    <property type="project" value="TreeGrafter"/>
</dbReference>
<keyword evidence="4" id="KW-0057">Aromatic amino acid biosynthesis</keyword>
<name>A0A0E3SQM2_METMT</name>
<dbReference type="InterPro" id="IPR018528">
    <property type="entry name" value="Preph_deHydtase_CS"/>
</dbReference>
<feature type="domain" description="ACT" evidence="9">
    <location>
        <begin position="201"/>
        <end position="278"/>
    </location>
</feature>
<dbReference type="InterPro" id="IPR001086">
    <property type="entry name" value="Preph_deHydtase"/>
</dbReference>
<dbReference type="PROSITE" id="PS00857">
    <property type="entry name" value="PREPHENATE_DEHYDR_1"/>
    <property type="match status" value="1"/>
</dbReference>
<evidence type="ECO:0000256" key="2">
    <source>
        <dbReference type="ARBA" id="ARBA00013147"/>
    </source>
</evidence>
<dbReference type="InterPro" id="IPR045865">
    <property type="entry name" value="ACT-like_dom_sf"/>
</dbReference>
<dbReference type="PROSITE" id="PS51171">
    <property type="entry name" value="PREPHENATE_DEHYDR_3"/>
    <property type="match status" value="1"/>
</dbReference>
<dbReference type="CDD" id="cd13532">
    <property type="entry name" value="PBP2_PDT_like"/>
    <property type="match status" value="1"/>
</dbReference>
<reference evidence="10 11" key="1">
    <citation type="submission" date="2014-07" db="EMBL/GenBank/DDBJ databases">
        <title>Methanogenic archaea and the global carbon cycle.</title>
        <authorList>
            <person name="Henriksen J.R."/>
            <person name="Luke J."/>
            <person name="Reinhart S."/>
            <person name="Benedict M.N."/>
            <person name="Youngblut N.D."/>
            <person name="Metcalf M.E."/>
            <person name="Whitaker R.J."/>
            <person name="Metcalf W.W."/>
        </authorList>
    </citation>
    <scope>NUCLEOTIDE SEQUENCE [LARGE SCALE GENOMIC DNA]</scope>
    <source>
        <strain evidence="10 11">MM1</strain>
    </source>
</reference>
<dbReference type="OrthoDB" id="8755at2157"/>
<dbReference type="NCBIfam" id="NF008865">
    <property type="entry name" value="PRK11898.1"/>
    <property type="match status" value="1"/>
</dbReference>
<dbReference type="CDD" id="cd04905">
    <property type="entry name" value="ACT_CM-PDT"/>
    <property type="match status" value="1"/>
</dbReference>
<protein>
    <recommendedName>
        <fullName evidence="2">prephenate dehydratase</fullName>
        <ecNumber evidence="2">4.2.1.51</ecNumber>
    </recommendedName>
</protein>